<reference evidence="1" key="1">
    <citation type="journal article" date="2014" name="Genome Announc.">
        <title>Draft Genome Sequences of Three Alkaliphilic Bacillus Strains, Bacillus wakoensis JCM 9140T, Bacillus akibai JCM 9157T, and Bacillus hemicellulosilyticus JCM 9152T.</title>
        <authorList>
            <person name="Yuki M."/>
            <person name="Oshima K."/>
            <person name="Suda W."/>
            <person name="Oshida Y."/>
            <person name="Kitamura K."/>
            <person name="Iida T."/>
            <person name="Hattori M."/>
            <person name="Ohkuma M."/>
        </authorList>
    </citation>
    <scope>NUCLEOTIDE SEQUENCE [LARGE SCALE GENOMIC DNA]</scope>
    <source>
        <strain evidence="1">JCM 9152</strain>
    </source>
</reference>
<proteinExistence type="predicted"/>
<dbReference type="Proteomes" id="UP000018895">
    <property type="component" value="Unassembled WGS sequence"/>
</dbReference>
<dbReference type="InterPro" id="IPR029058">
    <property type="entry name" value="AB_hydrolase_fold"/>
</dbReference>
<dbReference type="STRING" id="1236971.JCM9152_813"/>
<evidence type="ECO:0000313" key="1">
    <source>
        <dbReference type="EMBL" id="GAE29455.1"/>
    </source>
</evidence>
<comment type="caution">
    <text evidence="1">The sequence shown here is derived from an EMBL/GenBank/DDBJ whole genome shotgun (WGS) entry which is preliminary data.</text>
</comment>
<gene>
    <name evidence="1" type="ORF">JCM9152_813</name>
</gene>
<dbReference type="RefSeq" id="WP_035341039.1">
    <property type="nucleotide sequence ID" value="NZ_BAUU01000004.1"/>
</dbReference>
<dbReference type="PANTHER" id="PTHR48098:SF1">
    <property type="entry name" value="DIACYLGLYCEROL ACYLTRANSFERASE_MYCOLYLTRANSFERASE AG85A"/>
    <property type="match status" value="1"/>
</dbReference>
<organism evidence="1 2">
    <name type="scientific">Halalkalibacter hemicellulosilyticusJCM 9152</name>
    <dbReference type="NCBI Taxonomy" id="1236971"/>
    <lineage>
        <taxon>Bacteria</taxon>
        <taxon>Bacillati</taxon>
        <taxon>Bacillota</taxon>
        <taxon>Bacilli</taxon>
        <taxon>Bacillales</taxon>
        <taxon>Bacillaceae</taxon>
        <taxon>Halalkalibacter</taxon>
    </lineage>
</organism>
<sequence length="263" mass="30251">MAMLQVNFYSKAMRREVTFNALIPLDTMEMPGREKDVQQPMRALYLLNGYTGSHTDWISFTRIRELSDKHRIAVFMPAGENHFYVDDEDKGALYGEYVGNEIVTYTRELFPISHRKEDTFIGGLSMGGYGAIRNGLKYAENFSKIIALSSALITYKAQNADTDFNDGIADYNYFRRVFGDLTKLEGSDKDPEALIKRVKDAKVEIPAIYMACGTEDFLLDVNHKYRDYLNAEQIDFIYIEGPGEHSWAFWDEYIEKAITWAVE</sequence>
<protein>
    <submittedName>
        <fullName evidence="1">Putative esterase</fullName>
    </submittedName>
</protein>
<keyword evidence="2" id="KW-1185">Reference proteome</keyword>
<name>W4QBS3_9BACI</name>
<evidence type="ECO:0000313" key="2">
    <source>
        <dbReference type="Proteomes" id="UP000018895"/>
    </source>
</evidence>
<dbReference type="SUPFAM" id="SSF53474">
    <property type="entry name" value="alpha/beta-Hydrolases"/>
    <property type="match status" value="1"/>
</dbReference>
<dbReference type="PANTHER" id="PTHR48098">
    <property type="entry name" value="ENTEROCHELIN ESTERASE-RELATED"/>
    <property type="match status" value="1"/>
</dbReference>
<dbReference type="AlphaFoldDB" id="W4QBS3"/>
<dbReference type="EMBL" id="BAUU01000004">
    <property type="protein sequence ID" value="GAE29455.1"/>
    <property type="molecule type" value="Genomic_DNA"/>
</dbReference>
<accession>W4QBS3</accession>
<dbReference type="InterPro" id="IPR000801">
    <property type="entry name" value="Esterase-like"/>
</dbReference>
<dbReference type="Gene3D" id="3.40.50.1820">
    <property type="entry name" value="alpha/beta hydrolase"/>
    <property type="match status" value="1"/>
</dbReference>
<dbReference type="GO" id="GO:0016747">
    <property type="term" value="F:acyltransferase activity, transferring groups other than amino-acyl groups"/>
    <property type="evidence" value="ECO:0007669"/>
    <property type="project" value="TreeGrafter"/>
</dbReference>
<dbReference type="InterPro" id="IPR050583">
    <property type="entry name" value="Mycobacterial_A85_antigen"/>
</dbReference>
<dbReference type="OrthoDB" id="9803578at2"/>
<dbReference type="Pfam" id="PF00756">
    <property type="entry name" value="Esterase"/>
    <property type="match status" value="1"/>
</dbReference>